<dbReference type="GO" id="GO:0005737">
    <property type="term" value="C:cytoplasm"/>
    <property type="evidence" value="ECO:0007669"/>
    <property type="project" value="TreeGrafter"/>
</dbReference>
<dbReference type="AlphaFoldDB" id="A0A4S4KQC6"/>
<evidence type="ECO:0000313" key="1">
    <source>
        <dbReference type="EMBL" id="THH00564.1"/>
    </source>
</evidence>
<dbReference type="Proteomes" id="UP000309038">
    <property type="component" value="Unassembled WGS sequence"/>
</dbReference>
<keyword evidence="2" id="KW-1185">Reference proteome</keyword>
<gene>
    <name evidence="1" type="ORF">EW026_g1989</name>
</gene>
<dbReference type="EMBL" id="SGPJ01000046">
    <property type="protein sequence ID" value="THH00564.1"/>
    <property type="molecule type" value="Genomic_DNA"/>
</dbReference>
<organism evidence="1 2">
    <name type="scientific">Hermanssonia centrifuga</name>
    <dbReference type="NCBI Taxonomy" id="98765"/>
    <lineage>
        <taxon>Eukaryota</taxon>
        <taxon>Fungi</taxon>
        <taxon>Dikarya</taxon>
        <taxon>Basidiomycota</taxon>
        <taxon>Agaricomycotina</taxon>
        <taxon>Agaricomycetes</taxon>
        <taxon>Polyporales</taxon>
        <taxon>Meruliaceae</taxon>
        <taxon>Hermanssonia</taxon>
    </lineage>
</organism>
<accession>A0A4S4KQC6</accession>
<name>A0A4S4KQC6_9APHY</name>
<dbReference type="GO" id="GO:0004174">
    <property type="term" value="F:electron-transferring-flavoprotein dehydrogenase activity"/>
    <property type="evidence" value="ECO:0007669"/>
    <property type="project" value="TreeGrafter"/>
</dbReference>
<evidence type="ECO:0008006" key="3">
    <source>
        <dbReference type="Google" id="ProtNLM"/>
    </source>
</evidence>
<sequence length="193" mass="20793">MLQAIMPDSVVSSGPSKGMVRVKRSMQIAVPRLSTKPESRFSDETVELLSRLSLTGSAIHSWETDAEVDDDDDAHLDVPCAHMFAIGDAADAFGAINAGHTAYYQGEIAARNIIKLIIASERKGDAGKEVSSDFELGRYVPGQPAIKISLGLTQSLYQVDGVVGKKMDAAEDLDAPLMWKFCGIEADEDGMFL</sequence>
<dbReference type="SUPFAM" id="SSF51905">
    <property type="entry name" value="FAD/NAD(P)-binding domain"/>
    <property type="match status" value="1"/>
</dbReference>
<dbReference type="PANTHER" id="PTHR43735:SF2">
    <property type="entry name" value="FE-REGULATED PROTEIN 8"/>
    <property type="match status" value="1"/>
</dbReference>
<reference evidence="1 2" key="1">
    <citation type="submission" date="2019-02" db="EMBL/GenBank/DDBJ databases">
        <title>Genome sequencing of the rare red list fungi Phlebia centrifuga.</title>
        <authorList>
            <person name="Buettner E."/>
            <person name="Kellner H."/>
        </authorList>
    </citation>
    <scope>NUCLEOTIDE SEQUENCE [LARGE SCALE GENOMIC DNA]</scope>
    <source>
        <strain evidence="1 2">DSM 108282</strain>
    </source>
</reference>
<dbReference type="InterPro" id="IPR036188">
    <property type="entry name" value="FAD/NAD-bd_sf"/>
</dbReference>
<dbReference type="GO" id="GO:0050660">
    <property type="term" value="F:flavin adenine dinucleotide binding"/>
    <property type="evidence" value="ECO:0007669"/>
    <property type="project" value="TreeGrafter"/>
</dbReference>
<protein>
    <recommendedName>
        <fullName evidence="3">FAD/NAD(P)-binding domain-containing protein</fullName>
    </recommendedName>
</protein>
<evidence type="ECO:0000313" key="2">
    <source>
        <dbReference type="Proteomes" id="UP000309038"/>
    </source>
</evidence>
<comment type="caution">
    <text evidence="1">The sequence shown here is derived from an EMBL/GenBank/DDBJ whole genome shotgun (WGS) entry which is preliminary data.</text>
</comment>
<dbReference type="PANTHER" id="PTHR43735">
    <property type="entry name" value="APOPTOSIS-INDUCING FACTOR 1"/>
    <property type="match status" value="1"/>
</dbReference>
<proteinExistence type="predicted"/>